<name>A0A7Z0DMK0_9ACTN</name>
<sequence length="74" mass="7460">MEPVDRGIGRHAGCRTPVGLDLQGLDDLGLEAEQLAGRLRLGGAHGVLAEQGGGRPHGRTADVLGDLGPGDPGT</sequence>
<protein>
    <submittedName>
        <fullName evidence="2">Uncharacterized protein</fullName>
    </submittedName>
</protein>
<organism evidence="2 3">
    <name type="scientific">Nocardioides panzhihuensis</name>
    <dbReference type="NCBI Taxonomy" id="860243"/>
    <lineage>
        <taxon>Bacteria</taxon>
        <taxon>Bacillati</taxon>
        <taxon>Actinomycetota</taxon>
        <taxon>Actinomycetes</taxon>
        <taxon>Propionibacteriales</taxon>
        <taxon>Nocardioidaceae</taxon>
        <taxon>Nocardioides</taxon>
    </lineage>
</organism>
<evidence type="ECO:0000313" key="2">
    <source>
        <dbReference type="EMBL" id="NYI78415.1"/>
    </source>
</evidence>
<dbReference type="EMBL" id="JACBZR010000001">
    <property type="protein sequence ID" value="NYI78415.1"/>
    <property type="molecule type" value="Genomic_DNA"/>
</dbReference>
<comment type="caution">
    <text evidence="2">The sequence shown here is derived from an EMBL/GenBank/DDBJ whole genome shotgun (WGS) entry which is preliminary data.</text>
</comment>
<accession>A0A7Z0DMK0</accession>
<keyword evidence="3" id="KW-1185">Reference proteome</keyword>
<evidence type="ECO:0000313" key="3">
    <source>
        <dbReference type="Proteomes" id="UP000564496"/>
    </source>
</evidence>
<evidence type="ECO:0000256" key="1">
    <source>
        <dbReference type="SAM" id="MobiDB-lite"/>
    </source>
</evidence>
<gene>
    <name evidence="2" type="ORF">BJ988_003063</name>
</gene>
<feature type="region of interest" description="Disordered" evidence="1">
    <location>
        <begin position="48"/>
        <end position="74"/>
    </location>
</feature>
<proteinExistence type="predicted"/>
<dbReference type="Proteomes" id="UP000564496">
    <property type="component" value="Unassembled WGS sequence"/>
</dbReference>
<dbReference type="AlphaFoldDB" id="A0A7Z0DMK0"/>
<reference evidence="2 3" key="1">
    <citation type="submission" date="2020-07" db="EMBL/GenBank/DDBJ databases">
        <title>Sequencing the genomes of 1000 actinobacteria strains.</title>
        <authorList>
            <person name="Klenk H.-P."/>
        </authorList>
    </citation>
    <scope>NUCLEOTIDE SEQUENCE [LARGE SCALE GENOMIC DNA]</scope>
    <source>
        <strain evidence="2 3">DSM 26487</strain>
    </source>
</reference>